<organism evidence="3 4">
    <name type="scientific">Mucilaginibacter glaciei</name>
    <dbReference type="NCBI Taxonomy" id="2772109"/>
    <lineage>
        <taxon>Bacteria</taxon>
        <taxon>Pseudomonadati</taxon>
        <taxon>Bacteroidota</taxon>
        <taxon>Sphingobacteriia</taxon>
        <taxon>Sphingobacteriales</taxon>
        <taxon>Sphingobacteriaceae</taxon>
        <taxon>Mucilaginibacter</taxon>
    </lineage>
</organism>
<sequence>MKKISIVIPAHNEQNNIHPLVNELQKVLNSTGYTFEYIFVDDGSKDNTLNEIKIQSEIHPEVRYLELSRNFGKDHALQAGLEMATGDAVITMDSDLQHPPEMIKEMLRYWALDYDVVYTYRAEANAHAKKYQRFSSKMFYKGINMLSDIELENGIADFRLLDRKVVDQLNLMDEYEIFFRGMVKWVGFKQKAIPYTPANRFSGEASYSFFKLIKLALNSMMSFSVRPLYAVTGIGLFFSLFSVLYIPYVFISYFFFGQTTASGWASIIATVAFFGGLQLFVLGVIGMYLGKLFMQAKQRPNYIVRSSNLVKTGNDLIEL</sequence>
<dbReference type="CDD" id="cd04187">
    <property type="entry name" value="DPM1_like_bac"/>
    <property type="match status" value="1"/>
</dbReference>
<evidence type="ECO:0000256" key="1">
    <source>
        <dbReference type="SAM" id="Phobius"/>
    </source>
</evidence>
<feature type="transmembrane region" description="Helical" evidence="1">
    <location>
        <begin position="228"/>
        <end position="251"/>
    </location>
</feature>
<keyword evidence="1" id="KW-0472">Membrane</keyword>
<dbReference type="Pfam" id="PF00535">
    <property type="entry name" value="Glycos_transf_2"/>
    <property type="match status" value="1"/>
</dbReference>
<name>A0A926NQ51_9SPHI</name>
<protein>
    <submittedName>
        <fullName evidence="3">Glycosyltransferase family 2 protein</fullName>
    </submittedName>
</protein>
<dbReference type="SUPFAM" id="SSF53448">
    <property type="entry name" value="Nucleotide-diphospho-sugar transferases"/>
    <property type="match status" value="1"/>
</dbReference>
<proteinExistence type="predicted"/>
<feature type="domain" description="Glycosyltransferase 2-like" evidence="2">
    <location>
        <begin position="5"/>
        <end position="168"/>
    </location>
</feature>
<dbReference type="Gene3D" id="3.90.550.10">
    <property type="entry name" value="Spore Coat Polysaccharide Biosynthesis Protein SpsA, Chain A"/>
    <property type="match status" value="1"/>
</dbReference>
<keyword evidence="4" id="KW-1185">Reference proteome</keyword>
<dbReference type="InterPro" id="IPR050256">
    <property type="entry name" value="Glycosyltransferase_2"/>
</dbReference>
<evidence type="ECO:0000259" key="2">
    <source>
        <dbReference type="Pfam" id="PF00535"/>
    </source>
</evidence>
<dbReference type="AlphaFoldDB" id="A0A926NQ51"/>
<gene>
    <name evidence="3" type="ORF">IDJ76_19360</name>
</gene>
<reference evidence="3" key="1">
    <citation type="submission" date="2020-09" db="EMBL/GenBank/DDBJ databases">
        <title>Novel species of Mucilaginibacter isolated from a glacier on the Tibetan Plateau.</title>
        <authorList>
            <person name="Liu Q."/>
            <person name="Xin Y.-H."/>
        </authorList>
    </citation>
    <scope>NUCLEOTIDE SEQUENCE</scope>
    <source>
        <strain evidence="3">ZB1P21</strain>
    </source>
</reference>
<feature type="transmembrane region" description="Helical" evidence="1">
    <location>
        <begin position="263"/>
        <end position="289"/>
    </location>
</feature>
<dbReference type="PANTHER" id="PTHR48090">
    <property type="entry name" value="UNDECAPRENYL-PHOSPHATE 4-DEOXY-4-FORMAMIDO-L-ARABINOSE TRANSFERASE-RELATED"/>
    <property type="match status" value="1"/>
</dbReference>
<dbReference type="Proteomes" id="UP000619078">
    <property type="component" value="Unassembled WGS sequence"/>
</dbReference>
<dbReference type="RefSeq" id="WP_191165728.1">
    <property type="nucleotide sequence ID" value="NZ_JACWMX010000010.1"/>
</dbReference>
<dbReference type="EMBL" id="JACWMX010000010">
    <property type="protein sequence ID" value="MBD1395271.1"/>
    <property type="molecule type" value="Genomic_DNA"/>
</dbReference>
<dbReference type="InterPro" id="IPR029044">
    <property type="entry name" value="Nucleotide-diphossugar_trans"/>
</dbReference>
<dbReference type="PANTHER" id="PTHR48090:SF8">
    <property type="entry name" value="GLYCOSYLTRANSFERASE CSBB-RELATED"/>
    <property type="match status" value="1"/>
</dbReference>
<evidence type="ECO:0000313" key="4">
    <source>
        <dbReference type="Proteomes" id="UP000619078"/>
    </source>
</evidence>
<accession>A0A926NQ51</accession>
<comment type="caution">
    <text evidence="3">The sequence shown here is derived from an EMBL/GenBank/DDBJ whole genome shotgun (WGS) entry which is preliminary data.</text>
</comment>
<evidence type="ECO:0000313" key="3">
    <source>
        <dbReference type="EMBL" id="MBD1395271.1"/>
    </source>
</evidence>
<keyword evidence="1" id="KW-0812">Transmembrane</keyword>
<dbReference type="GO" id="GO:0005886">
    <property type="term" value="C:plasma membrane"/>
    <property type="evidence" value="ECO:0007669"/>
    <property type="project" value="TreeGrafter"/>
</dbReference>
<keyword evidence="1" id="KW-1133">Transmembrane helix</keyword>
<dbReference type="InterPro" id="IPR001173">
    <property type="entry name" value="Glyco_trans_2-like"/>
</dbReference>